<gene>
    <name evidence="2" type="ORF">P154DRAFT_580997</name>
</gene>
<proteinExistence type="predicted"/>
<feature type="region of interest" description="Disordered" evidence="1">
    <location>
        <begin position="190"/>
        <end position="232"/>
    </location>
</feature>
<evidence type="ECO:0000313" key="3">
    <source>
        <dbReference type="Proteomes" id="UP000799779"/>
    </source>
</evidence>
<keyword evidence="3" id="KW-1185">Reference proteome</keyword>
<name>A0A6A5VZY3_9PLEO</name>
<feature type="compositionally biased region" description="Polar residues" evidence="1">
    <location>
        <begin position="9"/>
        <end position="19"/>
    </location>
</feature>
<evidence type="ECO:0000256" key="1">
    <source>
        <dbReference type="SAM" id="MobiDB-lite"/>
    </source>
</evidence>
<reference evidence="2" key="1">
    <citation type="journal article" date="2020" name="Stud. Mycol.">
        <title>101 Dothideomycetes genomes: a test case for predicting lifestyles and emergence of pathogens.</title>
        <authorList>
            <person name="Haridas S."/>
            <person name="Albert R."/>
            <person name="Binder M."/>
            <person name="Bloem J."/>
            <person name="Labutti K."/>
            <person name="Salamov A."/>
            <person name="Andreopoulos B."/>
            <person name="Baker S."/>
            <person name="Barry K."/>
            <person name="Bills G."/>
            <person name="Bluhm B."/>
            <person name="Cannon C."/>
            <person name="Castanera R."/>
            <person name="Culley D."/>
            <person name="Daum C."/>
            <person name="Ezra D."/>
            <person name="Gonzalez J."/>
            <person name="Henrissat B."/>
            <person name="Kuo A."/>
            <person name="Liang C."/>
            <person name="Lipzen A."/>
            <person name="Lutzoni F."/>
            <person name="Magnuson J."/>
            <person name="Mondo S."/>
            <person name="Nolan M."/>
            <person name="Ohm R."/>
            <person name="Pangilinan J."/>
            <person name="Park H.-J."/>
            <person name="Ramirez L."/>
            <person name="Alfaro M."/>
            <person name="Sun H."/>
            <person name="Tritt A."/>
            <person name="Yoshinaga Y."/>
            <person name="Zwiers L.-H."/>
            <person name="Turgeon B."/>
            <person name="Goodwin S."/>
            <person name="Spatafora J."/>
            <person name="Crous P."/>
            <person name="Grigoriev I."/>
        </authorList>
    </citation>
    <scope>NUCLEOTIDE SEQUENCE</scope>
    <source>
        <strain evidence="2">CBS 123094</strain>
    </source>
</reference>
<dbReference type="AlphaFoldDB" id="A0A6A5VZY3"/>
<feature type="region of interest" description="Disordered" evidence="1">
    <location>
        <begin position="1"/>
        <end position="23"/>
    </location>
</feature>
<protein>
    <submittedName>
        <fullName evidence="2">Uncharacterized protein</fullName>
    </submittedName>
</protein>
<feature type="region of interest" description="Disordered" evidence="1">
    <location>
        <begin position="532"/>
        <end position="598"/>
    </location>
</feature>
<sequence>MNRAKTDDWLSSQVLGDSSTRQEQDARRRLLSAFNLPPHVARFDTYTPDNYHMLELPLPSLRKRQRSESPEQTGTSQPPKKQRLHHPSGSQPPPAFWDNLSKLWLTKRALRELGRRNRQAASSPSCSPHRRVRRPVTRKYITEQKINCQVSHCTDYLSRCTPRILKNISLFARHGGPDLSDLRNYAEPTHRFGHTMSSDRSAQSRQRGSQTTSSTRPTTNTTRTKSTGVYDRDFQQHLVDNGVYPQGYRHLDGRVPAKPENWKEFHQILALPRPSLSPSRFTDEDYEQFVQADADASKEKQVSESVIPIVEGKIRDAKCRSGGIPFTNLDPLTDGTLKLGNPDIYYGARPEQLSRKVRDELSSNIIPSTQHDLPMVPNFFLAAKGPDGSLAVAGRQACYDGALGARGIHMLGLYRQEEPTYDNNAHAITSIYHGGTLKMYTSHVAPPPSAGGRPEYHMTQLNTWGVTGNPAACRDGLRAYRNARDWCKEQRDEAIRQANERANSVEAETLISDAAASPALSFVTAVSETEPYALSQESRTSLDEDSDGLDESNSAEDLTVHIFPAKRPNKPSRQTQTRKRRNVDPTAEQNETIVDGKR</sequence>
<feature type="region of interest" description="Disordered" evidence="1">
    <location>
        <begin position="61"/>
        <end position="95"/>
    </location>
</feature>
<dbReference type="EMBL" id="ML977642">
    <property type="protein sequence ID" value="KAF1995252.1"/>
    <property type="molecule type" value="Genomic_DNA"/>
</dbReference>
<dbReference type="OrthoDB" id="5336565at2759"/>
<organism evidence="2 3">
    <name type="scientific">Amniculicola lignicola CBS 123094</name>
    <dbReference type="NCBI Taxonomy" id="1392246"/>
    <lineage>
        <taxon>Eukaryota</taxon>
        <taxon>Fungi</taxon>
        <taxon>Dikarya</taxon>
        <taxon>Ascomycota</taxon>
        <taxon>Pezizomycotina</taxon>
        <taxon>Dothideomycetes</taxon>
        <taxon>Pleosporomycetidae</taxon>
        <taxon>Pleosporales</taxon>
        <taxon>Amniculicolaceae</taxon>
        <taxon>Amniculicola</taxon>
    </lineage>
</organism>
<accession>A0A6A5VZY3</accession>
<dbReference type="Proteomes" id="UP000799779">
    <property type="component" value="Unassembled WGS sequence"/>
</dbReference>
<feature type="compositionally biased region" description="Low complexity" evidence="1">
    <location>
        <begin position="198"/>
        <end position="227"/>
    </location>
</feature>
<feature type="compositionally biased region" description="Acidic residues" evidence="1">
    <location>
        <begin position="543"/>
        <end position="554"/>
    </location>
</feature>
<evidence type="ECO:0000313" key="2">
    <source>
        <dbReference type="EMBL" id="KAF1995252.1"/>
    </source>
</evidence>
<feature type="compositionally biased region" description="Polar residues" evidence="1">
    <location>
        <begin position="70"/>
        <end position="79"/>
    </location>
</feature>
<feature type="region of interest" description="Disordered" evidence="1">
    <location>
        <begin position="115"/>
        <end position="135"/>
    </location>
</feature>